<feature type="transmembrane region" description="Helical" evidence="8">
    <location>
        <begin position="108"/>
        <end position="127"/>
    </location>
</feature>
<keyword evidence="11" id="KW-1185">Reference proteome</keyword>
<comment type="subcellular location">
    <subcellularLocation>
        <location evidence="1">Cell membrane</location>
        <topology evidence="1">Multi-pass membrane protein</topology>
    </subcellularLocation>
</comment>
<dbReference type="Proteomes" id="UP001460888">
    <property type="component" value="Unassembled WGS sequence"/>
</dbReference>
<comment type="caution">
    <text evidence="10">The sequence shown here is derived from an EMBL/GenBank/DDBJ whole genome shotgun (WGS) entry which is preliminary data.</text>
</comment>
<keyword evidence="3" id="KW-0328">Glycosyltransferase</keyword>
<proteinExistence type="predicted"/>
<dbReference type="PANTHER" id="PTHR33908">
    <property type="entry name" value="MANNOSYLTRANSFERASE YKCB-RELATED"/>
    <property type="match status" value="1"/>
</dbReference>
<feature type="transmembrane region" description="Helical" evidence="8">
    <location>
        <begin position="334"/>
        <end position="352"/>
    </location>
</feature>
<feature type="domain" description="ArnT-like N-terminal" evidence="9">
    <location>
        <begin position="31"/>
        <end position="227"/>
    </location>
</feature>
<dbReference type="EMBL" id="APND01000004">
    <property type="protein sequence ID" value="MES1930418.1"/>
    <property type="molecule type" value="Genomic_DNA"/>
</dbReference>
<evidence type="ECO:0000256" key="3">
    <source>
        <dbReference type="ARBA" id="ARBA00022676"/>
    </source>
</evidence>
<evidence type="ECO:0000256" key="5">
    <source>
        <dbReference type="ARBA" id="ARBA00022692"/>
    </source>
</evidence>
<feature type="transmembrane region" description="Helical" evidence="8">
    <location>
        <begin position="80"/>
        <end position="101"/>
    </location>
</feature>
<dbReference type="InterPro" id="IPR003342">
    <property type="entry name" value="ArnT-like_N"/>
</dbReference>
<dbReference type="Pfam" id="PF02366">
    <property type="entry name" value="PMT"/>
    <property type="match status" value="1"/>
</dbReference>
<keyword evidence="6 8" id="KW-1133">Transmembrane helix</keyword>
<keyword evidence="2" id="KW-1003">Cell membrane</keyword>
<feature type="transmembrane region" description="Helical" evidence="8">
    <location>
        <begin position="383"/>
        <end position="406"/>
    </location>
</feature>
<evidence type="ECO:0000259" key="9">
    <source>
        <dbReference type="Pfam" id="PF02366"/>
    </source>
</evidence>
<sequence>MAVAVIALLALAVAGRGMSDIPLESHEIYVAQTAENMLESGDWLVPRLNGEYRLTKPPLSYWLVAGAATLAGQDHVGAGIARAPSVFAVIGVALLALWIGTRLFDPRIGLLAGLLCVASLAAFKYGHNARPDMLYAFWTTAVLAAWVGTRQAGAALQARWAWALWLLVGLATLTKGPQAPLILLLGLGLHAVLSGERAVDLWRRLRPVRGLLIVLALVVPWYLLLRQAIGGQTLGDSQLSGALLTIDPLRLFTPFYLLRAPMLWLPWALLLPAAALIAWRDRRGAAGLLAFTIVFAMLAFALGPQYREIYMLPWLAPAMLLLAAAITRVAWARVCVGLVIAVVGVALVWLVYEAGLSALLVAAAGLLLVGGAGWALRRRRTPAAAALVAGAFAVGLFQGGAMPTLWSSARYDELIFVKVLSRHVEPEMPIVVWDIDAAHYSYYLDRPVKGAEALDAVCDWISRQNAAVLLIYPRERRRELAGWLAFEPLLADNNSEFSATRLPPGTACRAPQNAGA</sequence>
<feature type="transmembrane region" description="Helical" evidence="8">
    <location>
        <begin position="256"/>
        <end position="278"/>
    </location>
</feature>
<feature type="transmembrane region" description="Helical" evidence="8">
    <location>
        <begin position="309"/>
        <end position="327"/>
    </location>
</feature>
<evidence type="ECO:0000256" key="4">
    <source>
        <dbReference type="ARBA" id="ARBA00022679"/>
    </source>
</evidence>
<accession>A0ABV2B3I1</accession>
<gene>
    <name evidence="10" type="ORF">SADO_14233</name>
</gene>
<evidence type="ECO:0000313" key="10">
    <source>
        <dbReference type="EMBL" id="MES1930418.1"/>
    </source>
</evidence>
<reference evidence="10 11" key="1">
    <citation type="submission" date="2013-03" db="EMBL/GenBank/DDBJ databases">
        <title>Salinisphaera dokdonensis CL-ES53 Genome Sequencing.</title>
        <authorList>
            <person name="Li C."/>
            <person name="Lai Q."/>
            <person name="Shao Z."/>
        </authorList>
    </citation>
    <scope>NUCLEOTIDE SEQUENCE [LARGE SCALE GENOMIC DNA]</scope>
    <source>
        <strain evidence="10 11">CL-ES53</strain>
    </source>
</reference>
<feature type="transmembrane region" description="Helical" evidence="8">
    <location>
        <begin position="285"/>
        <end position="303"/>
    </location>
</feature>
<evidence type="ECO:0000256" key="2">
    <source>
        <dbReference type="ARBA" id="ARBA00022475"/>
    </source>
</evidence>
<dbReference type="InterPro" id="IPR050297">
    <property type="entry name" value="LipidA_mod_glycosyltrf_83"/>
</dbReference>
<evidence type="ECO:0000313" key="11">
    <source>
        <dbReference type="Proteomes" id="UP001460888"/>
    </source>
</evidence>
<feature type="transmembrane region" description="Helical" evidence="8">
    <location>
        <begin position="211"/>
        <end position="229"/>
    </location>
</feature>
<evidence type="ECO:0000256" key="6">
    <source>
        <dbReference type="ARBA" id="ARBA00022989"/>
    </source>
</evidence>
<dbReference type="RefSeq" id="WP_353112594.1">
    <property type="nucleotide sequence ID" value="NZ_APND01000004.1"/>
</dbReference>
<feature type="transmembrane region" description="Helical" evidence="8">
    <location>
        <begin position="358"/>
        <end position="376"/>
    </location>
</feature>
<feature type="transmembrane region" description="Helical" evidence="8">
    <location>
        <begin position="133"/>
        <end position="149"/>
    </location>
</feature>
<dbReference type="PANTHER" id="PTHR33908:SF3">
    <property type="entry name" value="UNDECAPRENYL PHOSPHATE-ALPHA-4-AMINO-4-DEOXY-L-ARABINOSE ARABINOSYL TRANSFERASE"/>
    <property type="match status" value="1"/>
</dbReference>
<protein>
    <submittedName>
        <fullName evidence="10">PMT family glycosyltransferase, 4-amino-4-deoxy-L-arabinose transferase</fullName>
    </submittedName>
</protein>
<keyword evidence="7 8" id="KW-0472">Membrane</keyword>
<name>A0ABV2B3I1_9GAMM</name>
<feature type="transmembrane region" description="Helical" evidence="8">
    <location>
        <begin position="179"/>
        <end position="199"/>
    </location>
</feature>
<organism evidence="10 11">
    <name type="scientific">Salinisphaera dokdonensis CL-ES53</name>
    <dbReference type="NCBI Taxonomy" id="1304272"/>
    <lineage>
        <taxon>Bacteria</taxon>
        <taxon>Pseudomonadati</taxon>
        <taxon>Pseudomonadota</taxon>
        <taxon>Gammaproteobacteria</taxon>
        <taxon>Salinisphaerales</taxon>
        <taxon>Salinisphaeraceae</taxon>
        <taxon>Salinisphaera</taxon>
    </lineage>
</organism>
<evidence type="ECO:0000256" key="8">
    <source>
        <dbReference type="SAM" id="Phobius"/>
    </source>
</evidence>
<evidence type="ECO:0000256" key="7">
    <source>
        <dbReference type="ARBA" id="ARBA00023136"/>
    </source>
</evidence>
<evidence type="ECO:0000256" key="1">
    <source>
        <dbReference type="ARBA" id="ARBA00004651"/>
    </source>
</evidence>
<keyword evidence="5 8" id="KW-0812">Transmembrane</keyword>
<keyword evidence="4" id="KW-0808">Transferase</keyword>